<protein>
    <submittedName>
        <fullName evidence="1">Uncharacterized protein</fullName>
    </submittedName>
</protein>
<dbReference type="Proteomes" id="UP001163324">
    <property type="component" value="Chromosome 5"/>
</dbReference>
<sequence length="407" mass="46417">MSPAAVPYELGQIRYLPLRYDSSNSEDSATKLILTLFPDWASGDSQIEFTRFTDGITNTLLKVVNRRPGLSKQELEKGAVLLRAYGSGTAILIDREREVNNHELLMHHDLAPELLARFENGMLYRFVPGTPAQAKDLRDPPVLRAVARRLAHWHATLPCLYYRPSQTNGHRNGANGHRRSIDEKTIGKPSPNVWTTMQKWILALPTETDSERQRQILLQRELEDIVHNLSNRPGLGHNGLVFSHCDLLCANIIMHRPADKEAELDVSFIDYEYGTPSPAAFDVANHFAEWAGYDCDYSAVPNVSQRQAFISEYIKTYIAMSGQTSMGEEAETRRLMEEVDVFRGVPGFYWGIWSLIQATISEIEFDYANYAELRLGEYWAYKAERDGIRKANGKEMPLREKTWAHRE</sequence>
<keyword evidence="2" id="KW-1185">Reference proteome</keyword>
<comment type="caution">
    <text evidence="1">The sequence shown here is derived from an EMBL/GenBank/DDBJ whole genome shotgun (WGS) entry which is preliminary data.</text>
</comment>
<dbReference type="EMBL" id="CM047944">
    <property type="protein sequence ID" value="KAI9898968.1"/>
    <property type="molecule type" value="Genomic_DNA"/>
</dbReference>
<evidence type="ECO:0000313" key="1">
    <source>
        <dbReference type="EMBL" id="KAI9898968.1"/>
    </source>
</evidence>
<name>A0ACC0UZ70_9HYPO</name>
<proteinExistence type="predicted"/>
<reference evidence="1" key="1">
    <citation type="submission" date="2022-10" db="EMBL/GenBank/DDBJ databases">
        <title>Complete Genome of Trichothecium roseum strain YXFP-22015, a Plant Pathogen Isolated from Citrus.</title>
        <authorList>
            <person name="Wang Y."/>
            <person name="Zhu L."/>
        </authorList>
    </citation>
    <scope>NUCLEOTIDE SEQUENCE</scope>
    <source>
        <strain evidence="1">YXFP-22015</strain>
    </source>
</reference>
<evidence type="ECO:0000313" key="2">
    <source>
        <dbReference type="Proteomes" id="UP001163324"/>
    </source>
</evidence>
<gene>
    <name evidence="1" type="ORF">N3K66_005429</name>
</gene>
<accession>A0ACC0UZ70</accession>
<organism evidence="1 2">
    <name type="scientific">Trichothecium roseum</name>
    <dbReference type="NCBI Taxonomy" id="47278"/>
    <lineage>
        <taxon>Eukaryota</taxon>
        <taxon>Fungi</taxon>
        <taxon>Dikarya</taxon>
        <taxon>Ascomycota</taxon>
        <taxon>Pezizomycotina</taxon>
        <taxon>Sordariomycetes</taxon>
        <taxon>Hypocreomycetidae</taxon>
        <taxon>Hypocreales</taxon>
        <taxon>Hypocreales incertae sedis</taxon>
        <taxon>Trichothecium</taxon>
    </lineage>
</organism>